<dbReference type="InterPro" id="IPR016007">
    <property type="entry name" value="Alpha_rhamnosid"/>
</dbReference>
<dbReference type="InterPro" id="IPR008902">
    <property type="entry name" value="Rhamnosid_concanavalin"/>
</dbReference>
<dbReference type="Gene3D" id="2.60.40.10">
    <property type="entry name" value="Immunoglobulins"/>
    <property type="match status" value="1"/>
</dbReference>
<keyword evidence="7" id="KW-1185">Reference proteome</keyword>
<dbReference type="Pfam" id="PF08531">
    <property type="entry name" value="Bac_rhamnosid_N"/>
    <property type="match status" value="1"/>
</dbReference>
<dbReference type="EC" id="3.2.1.40" evidence="2"/>
<evidence type="ECO:0000256" key="4">
    <source>
        <dbReference type="SAM" id="SignalP"/>
    </source>
</evidence>
<dbReference type="Pfam" id="PF17390">
    <property type="entry name" value="Bac_rhamnosid_C"/>
    <property type="match status" value="1"/>
</dbReference>
<dbReference type="Proteomes" id="UP001596072">
    <property type="component" value="Unassembled WGS sequence"/>
</dbReference>
<dbReference type="Gene3D" id="2.60.420.10">
    <property type="entry name" value="Maltose phosphorylase, domain 3"/>
    <property type="match status" value="1"/>
</dbReference>
<dbReference type="RefSeq" id="WP_378527066.1">
    <property type="nucleotide sequence ID" value="NZ_JBHSNS010000004.1"/>
</dbReference>
<comment type="catalytic activity">
    <reaction evidence="1">
        <text>Hydrolysis of terminal non-reducing alpha-L-rhamnose residues in alpha-L-rhamnosides.</text>
        <dbReference type="EC" id="3.2.1.40"/>
    </reaction>
</comment>
<dbReference type="Pfam" id="PF05592">
    <property type="entry name" value="Bac_rhamnosid"/>
    <property type="match status" value="1"/>
</dbReference>
<dbReference type="InterPro" id="IPR013783">
    <property type="entry name" value="Ig-like_fold"/>
</dbReference>
<dbReference type="Pfam" id="PF25788">
    <property type="entry name" value="Ig_Rha78A_N"/>
    <property type="match status" value="1"/>
</dbReference>
<evidence type="ECO:0000256" key="1">
    <source>
        <dbReference type="ARBA" id="ARBA00001445"/>
    </source>
</evidence>
<keyword evidence="3 6" id="KW-0378">Hydrolase</keyword>
<dbReference type="PROSITE" id="PS50853">
    <property type="entry name" value="FN3"/>
    <property type="match status" value="1"/>
</dbReference>
<dbReference type="EMBL" id="JBHSNS010000004">
    <property type="protein sequence ID" value="MFC5729450.1"/>
    <property type="molecule type" value="Genomic_DNA"/>
</dbReference>
<accession>A0ABW0ZLX5</accession>
<evidence type="ECO:0000313" key="6">
    <source>
        <dbReference type="EMBL" id="MFC5729450.1"/>
    </source>
</evidence>
<evidence type="ECO:0000256" key="3">
    <source>
        <dbReference type="ARBA" id="ARBA00022801"/>
    </source>
</evidence>
<dbReference type="InterPro" id="IPR008928">
    <property type="entry name" value="6-hairpin_glycosidase_sf"/>
</dbReference>
<dbReference type="Pfam" id="PF17389">
    <property type="entry name" value="Bac_rhamnosid6H"/>
    <property type="match status" value="1"/>
</dbReference>
<dbReference type="InterPro" id="IPR035398">
    <property type="entry name" value="Bac_rhamnosid_C"/>
</dbReference>
<evidence type="ECO:0000313" key="7">
    <source>
        <dbReference type="Proteomes" id="UP001596072"/>
    </source>
</evidence>
<dbReference type="Gene3D" id="1.50.10.10">
    <property type="match status" value="1"/>
</dbReference>
<name>A0ABW0ZLX5_9ACTN</name>
<feature type="domain" description="Fibronectin type-III" evidence="5">
    <location>
        <begin position="41"/>
        <end position="147"/>
    </location>
</feature>
<dbReference type="PANTHER" id="PTHR33307:SF6">
    <property type="entry name" value="ALPHA-RHAMNOSIDASE (EUROFUNG)-RELATED"/>
    <property type="match status" value="1"/>
</dbReference>
<sequence>MPAHRRTSRPFRAVLAPLVLLTALLAALVPAAATTAPGGPQPTGLTVGQRTEPADVDDVAAPLLGWQVGSGVQSGYQVQVAESHAHLMSGRLVWDSGSVSATGSTNVRYAGPGLQRGERYHWRVRTWDGRGKASPWSRPASFGTALGSDWGQSRPIWIGEPPALGWSGYTLETTFSITAQNATIVFNAQDANNYLMWQVRGDGVNQLAPHQRVNGAFTQLKAVPLGVSLQRGVDYRLRLEVAGSTVRTYLDGRLVDTTDSVRFTKGTIGFRTGGSERNSWDDLSVTAADGTRLYANDFGAPSSDFTCGTVSAGRLHVGTGQNCVYGLGSTDWTFLRGEFQTAADKEVAWATVFATGSSPEPGRQYVYKLWMNGELVGLGPTRSISTETRYDGFDVTDLVHEGGANALGALAWTTSDKRFQAQLVIEYVDGSRQSFGTGEQWTALPGAAAFPSAGSIGTGYFTAPKENLQAAAYPFGFDEPGFDATGWRPAAAKAAYTNLVATPTDKVAQRLEQPVQVVEKAAGHYFVDYGRSWVGGVSLDLEGTAGQVVDLRFGEELSGPQTVRYAMRTGNQYQDRWTLKDGPQHLETWGMRVFRYLEVIGAPPGLGPADFPALAQVYPFDVDGAEFRSSDAALNQVWQLSKNTVEATNHNLYVDSWTREREPYEADSYLQMMANFLTSSDPTLGNYSIDYLLTRRTWPTEWPLYTILAMHDSFQQTGDIAQLERSYDQLVQKLPDEWVEAETGLIRKDFRSNGCNSQTDCDIVDWPGSERDGYVFRPYNTVINALSYRSFMDMAAIATALGKNADAASYSATAERLRTAMNQWLWDDAKGAYRDGLNADRTPIQHWAVHASVFASAFGVPDAERSARAADYIGARGMACSVYCAAFLIESLYNGDRSDLAYDLLTDTGVRSWLNMIADGAGATGEAWDASLKSNMTYSHPWAASPAFHVPQGMFGIRPTTPGYGTFDVRPQPQSVTWASVTLPTLKGRIGAAFHTVEGRTDVGVVVPGNTVASVHVPAGATTEDVVYVDGRATPAVRERGYLRVDGVASGCHVFSTASGGDPKDDERLKAICH</sequence>
<dbReference type="InterPro" id="IPR013737">
    <property type="entry name" value="Bac_rhamnosid_N"/>
</dbReference>
<dbReference type="PANTHER" id="PTHR33307">
    <property type="entry name" value="ALPHA-RHAMNOSIDASE (EUROFUNG)"/>
    <property type="match status" value="1"/>
</dbReference>
<dbReference type="GO" id="GO:0016787">
    <property type="term" value="F:hydrolase activity"/>
    <property type="evidence" value="ECO:0007669"/>
    <property type="project" value="UniProtKB-KW"/>
</dbReference>
<dbReference type="SUPFAM" id="SSF49899">
    <property type="entry name" value="Concanavalin A-like lectins/glucanases"/>
    <property type="match status" value="1"/>
</dbReference>
<feature type="chain" id="PRO_5046439272" description="alpha-L-rhamnosidase" evidence="4">
    <location>
        <begin position="33"/>
        <end position="1074"/>
    </location>
</feature>
<evidence type="ECO:0000259" key="5">
    <source>
        <dbReference type="PROSITE" id="PS50853"/>
    </source>
</evidence>
<dbReference type="SUPFAM" id="SSF48208">
    <property type="entry name" value="Six-hairpin glycosidases"/>
    <property type="match status" value="1"/>
</dbReference>
<gene>
    <name evidence="6" type="ORF">ACFPQB_11025</name>
</gene>
<proteinExistence type="predicted"/>
<dbReference type="Gene3D" id="2.60.120.560">
    <property type="entry name" value="Exo-inulinase, domain 1"/>
    <property type="match status" value="1"/>
</dbReference>
<dbReference type="InterPro" id="IPR012341">
    <property type="entry name" value="6hp_glycosidase-like_sf"/>
</dbReference>
<comment type="caution">
    <text evidence="6">The sequence shown here is derived from an EMBL/GenBank/DDBJ whole genome shotgun (WGS) entry which is preliminary data.</text>
</comment>
<dbReference type="Gene3D" id="2.60.120.260">
    <property type="entry name" value="Galactose-binding domain-like"/>
    <property type="match status" value="2"/>
</dbReference>
<protein>
    <recommendedName>
        <fullName evidence="2">alpha-L-rhamnosidase</fullName>
        <ecNumber evidence="2">3.2.1.40</ecNumber>
    </recommendedName>
</protein>
<organism evidence="6 7">
    <name type="scientific">Nocardioides vastitatis</name>
    <dbReference type="NCBI Taxonomy" id="2568655"/>
    <lineage>
        <taxon>Bacteria</taxon>
        <taxon>Bacillati</taxon>
        <taxon>Actinomycetota</taxon>
        <taxon>Actinomycetes</taxon>
        <taxon>Propionibacteriales</taxon>
        <taxon>Nocardioidaceae</taxon>
        <taxon>Nocardioides</taxon>
    </lineage>
</organism>
<keyword evidence="4" id="KW-0732">Signal</keyword>
<evidence type="ECO:0000256" key="2">
    <source>
        <dbReference type="ARBA" id="ARBA00012652"/>
    </source>
</evidence>
<dbReference type="InterPro" id="IPR003961">
    <property type="entry name" value="FN3_dom"/>
</dbReference>
<reference evidence="7" key="1">
    <citation type="journal article" date="2019" name="Int. J. Syst. Evol. Microbiol.">
        <title>The Global Catalogue of Microorganisms (GCM) 10K type strain sequencing project: providing services to taxonomists for standard genome sequencing and annotation.</title>
        <authorList>
            <consortium name="The Broad Institute Genomics Platform"/>
            <consortium name="The Broad Institute Genome Sequencing Center for Infectious Disease"/>
            <person name="Wu L."/>
            <person name="Ma J."/>
        </authorList>
    </citation>
    <scope>NUCLEOTIDE SEQUENCE [LARGE SCALE GENOMIC DNA]</scope>
    <source>
        <strain evidence="7">YIM 94188</strain>
    </source>
</reference>
<dbReference type="InterPro" id="IPR013320">
    <property type="entry name" value="ConA-like_dom_sf"/>
</dbReference>
<dbReference type="InterPro" id="IPR035396">
    <property type="entry name" value="Bac_rhamnosid6H"/>
</dbReference>
<feature type="signal peptide" evidence="4">
    <location>
        <begin position="1"/>
        <end position="32"/>
    </location>
</feature>